<dbReference type="InterPro" id="IPR036427">
    <property type="entry name" value="Bromodomain-like_sf"/>
</dbReference>
<evidence type="ECO:0000313" key="6">
    <source>
        <dbReference type="Proteomes" id="UP000247409"/>
    </source>
</evidence>
<name>A0A2V3IRT5_9FLOR</name>
<comment type="caution">
    <text evidence="5">The sequence shown here is derived from an EMBL/GenBank/DDBJ whole genome shotgun (WGS) entry which is preliminary data.</text>
</comment>
<evidence type="ECO:0000313" key="5">
    <source>
        <dbReference type="EMBL" id="PXF44824.1"/>
    </source>
</evidence>
<dbReference type="STRING" id="448386.A0A2V3IRT5"/>
<dbReference type="InterPro" id="IPR001487">
    <property type="entry name" value="Bromodomain"/>
</dbReference>
<dbReference type="PRINTS" id="PR00503">
    <property type="entry name" value="BROMODOMAIN"/>
</dbReference>
<protein>
    <submittedName>
        <fullName evidence="5">Bromodomain and PHD finger-containing protein 3</fullName>
    </submittedName>
</protein>
<dbReference type="InterPro" id="IPR051831">
    <property type="entry name" value="Bromodomain_contain_prot"/>
</dbReference>
<feature type="region of interest" description="Disordered" evidence="3">
    <location>
        <begin position="319"/>
        <end position="388"/>
    </location>
</feature>
<feature type="compositionally biased region" description="Basic and acidic residues" evidence="3">
    <location>
        <begin position="348"/>
        <end position="373"/>
    </location>
</feature>
<gene>
    <name evidence="5" type="ORF">BWQ96_05407</name>
</gene>
<feature type="region of interest" description="Disordered" evidence="3">
    <location>
        <begin position="1"/>
        <end position="20"/>
    </location>
</feature>
<dbReference type="SMART" id="SM00297">
    <property type="entry name" value="BROMO"/>
    <property type="match status" value="1"/>
</dbReference>
<keyword evidence="1 2" id="KW-0103">Bromodomain</keyword>
<dbReference type="SUPFAM" id="SSF47370">
    <property type="entry name" value="Bromodomain"/>
    <property type="match status" value="1"/>
</dbReference>
<sequence>MAPSRPPRAPPRAPRDPKELLKKRGADLIRKISDKDRYGIFLQPVDVDAIDGYAQLIARPMDLSTCQNNLAMGVYRTPMELRTDLDLIWSNCCTFNADDSIYFKEAVRLRAVCARYYDDFVKALVKDGVAPALGLYRASGASSSARLPLEDHLAPAASVAHAASFRDVHLRRARANYDAAVTAAAAAIHEARQAAQAAGLPDAPPPAEGQIFKGPNNEFQDNAPAHAAASSAIHTQLFRSQRLRESCSQIPLAWRRIGRWHSRGATQSAFLTTERARDVRYGLKYEQFVRDSAPMARRLLASILDPQVVRQHDLAQMEKLSKQTTGSSSRVEHTLKKSGNLTPNGVHSDGKKNGVTDAMDVDKPAKASYDKLPKSKKRPRSSTELATANGVHMNATSSAFGEQLKDLIEPKRFKHVSPKRVDELSQASLHVPPKQSIYRVRSLLRSKGIDPKFVSAIMTDDAESYCADAQNNVAQDGVAASQQRKMEQLLNSNYAIMMNVLRLRALREGAAETMQESIEDKERDSVEMLANGLSLAVRSVPPRFVVHPADAAESALCMAQSINERQERVERQAKSSKGKT</sequence>
<dbReference type="PANTHER" id="PTHR22881">
    <property type="entry name" value="BROMODOMAIN CONTAINING PROTEIN"/>
    <property type="match status" value="1"/>
</dbReference>
<evidence type="ECO:0000256" key="3">
    <source>
        <dbReference type="SAM" id="MobiDB-lite"/>
    </source>
</evidence>
<feature type="domain" description="Bromo" evidence="4">
    <location>
        <begin position="33"/>
        <end position="103"/>
    </location>
</feature>
<organism evidence="5 6">
    <name type="scientific">Gracilariopsis chorda</name>
    <dbReference type="NCBI Taxonomy" id="448386"/>
    <lineage>
        <taxon>Eukaryota</taxon>
        <taxon>Rhodophyta</taxon>
        <taxon>Florideophyceae</taxon>
        <taxon>Rhodymeniophycidae</taxon>
        <taxon>Gracilariales</taxon>
        <taxon>Gracilariaceae</taxon>
        <taxon>Gracilariopsis</taxon>
    </lineage>
</organism>
<dbReference type="PANTHER" id="PTHR22881:SF27">
    <property type="entry name" value="BROMODOMAIN CONTAINING 7_9"/>
    <property type="match status" value="1"/>
</dbReference>
<dbReference type="CDD" id="cd04369">
    <property type="entry name" value="Bromodomain"/>
    <property type="match status" value="1"/>
</dbReference>
<evidence type="ECO:0000259" key="4">
    <source>
        <dbReference type="PROSITE" id="PS50014"/>
    </source>
</evidence>
<dbReference type="AlphaFoldDB" id="A0A2V3IRT5"/>
<dbReference type="PROSITE" id="PS50014">
    <property type="entry name" value="BROMODOMAIN_2"/>
    <property type="match status" value="1"/>
</dbReference>
<dbReference type="EMBL" id="NBIV01000080">
    <property type="protein sequence ID" value="PXF44824.1"/>
    <property type="molecule type" value="Genomic_DNA"/>
</dbReference>
<keyword evidence="6" id="KW-1185">Reference proteome</keyword>
<dbReference type="OrthoDB" id="21449at2759"/>
<feature type="compositionally biased region" description="Pro residues" evidence="3">
    <location>
        <begin position="1"/>
        <end position="12"/>
    </location>
</feature>
<evidence type="ECO:0000256" key="2">
    <source>
        <dbReference type="PROSITE-ProRule" id="PRU00035"/>
    </source>
</evidence>
<dbReference type="Proteomes" id="UP000247409">
    <property type="component" value="Unassembled WGS sequence"/>
</dbReference>
<reference evidence="5 6" key="1">
    <citation type="journal article" date="2018" name="Mol. Biol. Evol.">
        <title>Analysis of the draft genome of the red seaweed Gracilariopsis chorda provides insights into genome size evolution in Rhodophyta.</title>
        <authorList>
            <person name="Lee J."/>
            <person name="Yang E.C."/>
            <person name="Graf L."/>
            <person name="Yang J.H."/>
            <person name="Qiu H."/>
            <person name="Zel Zion U."/>
            <person name="Chan C.X."/>
            <person name="Stephens T.G."/>
            <person name="Weber A.P.M."/>
            <person name="Boo G.H."/>
            <person name="Boo S.M."/>
            <person name="Kim K.M."/>
            <person name="Shin Y."/>
            <person name="Jung M."/>
            <person name="Lee S.J."/>
            <person name="Yim H.S."/>
            <person name="Lee J.H."/>
            <person name="Bhattacharya D."/>
            <person name="Yoon H.S."/>
        </authorList>
    </citation>
    <scope>NUCLEOTIDE SEQUENCE [LARGE SCALE GENOMIC DNA]</scope>
    <source>
        <strain evidence="5 6">SKKU-2015</strain>
        <tissue evidence="5">Whole body</tissue>
    </source>
</reference>
<accession>A0A2V3IRT5</accession>
<dbReference type="Pfam" id="PF00439">
    <property type="entry name" value="Bromodomain"/>
    <property type="match status" value="1"/>
</dbReference>
<evidence type="ECO:0000256" key="1">
    <source>
        <dbReference type="ARBA" id="ARBA00023117"/>
    </source>
</evidence>
<proteinExistence type="predicted"/>
<dbReference type="Gene3D" id="1.20.920.10">
    <property type="entry name" value="Bromodomain-like"/>
    <property type="match status" value="1"/>
</dbReference>